<organism evidence="1 2">
    <name type="scientific">Kineosporia mesophila</name>
    <dbReference type="NCBI Taxonomy" id="566012"/>
    <lineage>
        <taxon>Bacteria</taxon>
        <taxon>Bacillati</taxon>
        <taxon>Actinomycetota</taxon>
        <taxon>Actinomycetes</taxon>
        <taxon>Kineosporiales</taxon>
        <taxon>Kineosporiaceae</taxon>
        <taxon>Kineosporia</taxon>
    </lineage>
</organism>
<dbReference type="Proteomes" id="UP001501074">
    <property type="component" value="Unassembled WGS sequence"/>
</dbReference>
<protein>
    <recommendedName>
        <fullName evidence="3">TerB family tellurite resistance protein</fullName>
    </recommendedName>
</protein>
<gene>
    <name evidence="1" type="ORF">GCM10022223_43550</name>
</gene>
<dbReference type="EMBL" id="BAAAZO010000008">
    <property type="protein sequence ID" value="GAA3621900.1"/>
    <property type="molecule type" value="Genomic_DNA"/>
</dbReference>
<keyword evidence="2" id="KW-1185">Reference proteome</keyword>
<name>A0ABP6ZZN3_9ACTN</name>
<accession>A0ABP6ZZN3</accession>
<reference evidence="2" key="1">
    <citation type="journal article" date="2019" name="Int. J. Syst. Evol. Microbiol.">
        <title>The Global Catalogue of Microorganisms (GCM) 10K type strain sequencing project: providing services to taxonomists for standard genome sequencing and annotation.</title>
        <authorList>
            <consortium name="The Broad Institute Genomics Platform"/>
            <consortium name="The Broad Institute Genome Sequencing Center for Infectious Disease"/>
            <person name="Wu L."/>
            <person name="Ma J."/>
        </authorList>
    </citation>
    <scope>NUCLEOTIDE SEQUENCE [LARGE SCALE GENOMIC DNA]</scope>
    <source>
        <strain evidence="2">JCM 16902</strain>
    </source>
</reference>
<evidence type="ECO:0000313" key="2">
    <source>
        <dbReference type="Proteomes" id="UP001501074"/>
    </source>
</evidence>
<evidence type="ECO:0000313" key="1">
    <source>
        <dbReference type="EMBL" id="GAA3621900.1"/>
    </source>
</evidence>
<evidence type="ECO:0008006" key="3">
    <source>
        <dbReference type="Google" id="ProtNLM"/>
    </source>
</evidence>
<sequence length="139" mass="15259">MSDAVKQYLRWVLGVEGAPEVALADIGLKTSMQAGVAAFSIALDRVFPDEPSPTQAADLIARIRNEWVKPEGLNPVLAERVILNAYGEEDLVNDVPPAEISRVETVITYGIRRELGIDGAAFESFLDEVVEFMNEQLND</sequence>
<comment type="caution">
    <text evidence="1">The sequence shown here is derived from an EMBL/GenBank/DDBJ whole genome shotgun (WGS) entry which is preliminary data.</text>
</comment>
<proteinExistence type="predicted"/>
<dbReference type="RefSeq" id="WP_231486956.1">
    <property type="nucleotide sequence ID" value="NZ_BAAAZO010000008.1"/>
</dbReference>